<gene>
    <name evidence="1" type="ORF">ILUMI_23474</name>
</gene>
<name>A0A8K0CC17_IGNLU</name>
<accession>A0A8K0CC17</accession>
<reference evidence="1" key="1">
    <citation type="submission" date="2019-08" db="EMBL/GenBank/DDBJ databases">
        <title>The genome of the North American firefly Photinus pyralis.</title>
        <authorList>
            <consortium name="Photinus pyralis genome working group"/>
            <person name="Fallon T.R."/>
            <person name="Sander Lower S.E."/>
            <person name="Weng J.-K."/>
        </authorList>
    </citation>
    <scope>NUCLEOTIDE SEQUENCE</scope>
    <source>
        <strain evidence="1">TRF0915ILg1</strain>
        <tissue evidence="1">Whole body</tissue>
    </source>
</reference>
<evidence type="ECO:0000313" key="2">
    <source>
        <dbReference type="Proteomes" id="UP000801492"/>
    </source>
</evidence>
<dbReference type="Proteomes" id="UP000801492">
    <property type="component" value="Unassembled WGS sequence"/>
</dbReference>
<dbReference type="AlphaFoldDB" id="A0A8K0CC17"/>
<comment type="caution">
    <text evidence="1">The sequence shown here is derived from an EMBL/GenBank/DDBJ whole genome shotgun (WGS) entry which is preliminary data.</text>
</comment>
<sequence length="320" mass="36740">MQAPDEQYLATKIEDLKDLNKAFFVTIPNTKTKIARRFTVTDNFYTICKKYLHLQPAEVSSQALFLNYQKGRCTTQWIGINKFGAMEKEVATYLKLANPELFTGHTFRSYIDERFSNKMATATKMIKHVNNSEAGPFISANVTSENPFVEDCCASIVEDSSTVKNNSGHIEDDEVKVIKGRKRKRNVEEGECNVRKTNLAAGRSDVTNNKKTVNERKLKDKCKQGCKLKCLTNLSDADRETILKQFWAASLESNQKRQFVALCITADPIKRRRERTGEKTRNPSFLMCNKKKPFTVIRMETGNFNKFQKFVQRGLMLHIY</sequence>
<evidence type="ECO:0000313" key="1">
    <source>
        <dbReference type="EMBL" id="KAF2882741.1"/>
    </source>
</evidence>
<dbReference type="OrthoDB" id="6782577at2759"/>
<protein>
    <submittedName>
        <fullName evidence="1">Uncharacterized protein</fullName>
    </submittedName>
</protein>
<dbReference type="EMBL" id="VTPC01090590">
    <property type="protein sequence ID" value="KAF2882741.1"/>
    <property type="molecule type" value="Genomic_DNA"/>
</dbReference>
<organism evidence="1 2">
    <name type="scientific">Ignelater luminosus</name>
    <name type="common">Cucubano</name>
    <name type="synonym">Pyrophorus luminosus</name>
    <dbReference type="NCBI Taxonomy" id="2038154"/>
    <lineage>
        <taxon>Eukaryota</taxon>
        <taxon>Metazoa</taxon>
        <taxon>Ecdysozoa</taxon>
        <taxon>Arthropoda</taxon>
        <taxon>Hexapoda</taxon>
        <taxon>Insecta</taxon>
        <taxon>Pterygota</taxon>
        <taxon>Neoptera</taxon>
        <taxon>Endopterygota</taxon>
        <taxon>Coleoptera</taxon>
        <taxon>Polyphaga</taxon>
        <taxon>Elateriformia</taxon>
        <taxon>Elateroidea</taxon>
        <taxon>Elateridae</taxon>
        <taxon>Agrypninae</taxon>
        <taxon>Pyrophorini</taxon>
        <taxon>Ignelater</taxon>
    </lineage>
</organism>
<proteinExistence type="predicted"/>
<keyword evidence="2" id="KW-1185">Reference proteome</keyword>